<keyword evidence="1" id="KW-1133">Transmembrane helix</keyword>
<sequence>MGVLRAPVVEPPMAGGQATGAAKAPQVPTVAELRAAVPKECFRHSAPRALVLVLRDGVVLATIFLLATSFLRVPGSAGGPLAAWEWAGWAVYGFAEGTAAVGWWVLAHECGHGGFSQYRTLNDAVGWVLHSLLLVPYFSWQFSHAKHHSKTNHLMDGESHVPDTREELRSVGFESVHRIVGDDCFAVIELFNHLVVGWPAYLLFNVTGGRRLNGQPVSKPVPMQGGLVDHFRPGSALFPEGWRVRIGLSSLGVGLTLLALACLGRSCGLAAVLVLYGLPYLWANSWLVLYTWLQHSDPAVPHYGDEDWTWVKGALCTIDRPYGIFDWMHHHIGSTHVCHHLFSTLPCYHAVEATRHLKSYLEPRGLYNYDPTWWPVAAWRVAKTCHFVEGVQGTQYYKSFGSKPKAQ</sequence>
<dbReference type="InterPro" id="IPR005804">
    <property type="entry name" value="FA_desaturase_dom"/>
</dbReference>
<dbReference type="EMBL" id="HBGE01112483">
    <property type="protein sequence ID" value="CAD9190291.1"/>
    <property type="molecule type" value="Transcribed_RNA"/>
</dbReference>
<dbReference type="GO" id="GO:0016491">
    <property type="term" value="F:oxidoreductase activity"/>
    <property type="evidence" value="ECO:0007669"/>
    <property type="project" value="InterPro"/>
</dbReference>
<name>A0A7S1SBU5_ALECA</name>
<evidence type="ECO:0000259" key="2">
    <source>
        <dbReference type="Pfam" id="PF00487"/>
    </source>
</evidence>
<organism evidence="3">
    <name type="scientific">Alexandrium catenella</name>
    <name type="common">Red tide dinoflagellate</name>
    <name type="synonym">Gonyaulax catenella</name>
    <dbReference type="NCBI Taxonomy" id="2925"/>
    <lineage>
        <taxon>Eukaryota</taxon>
        <taxon>Sar</taxon>
        <taxon>Alveolata</taxon>
        <taxon>Dinophyceae</taxon>
        <taxon>Gonyaulacales</taxon>
        <taxon>Pyrocystaceae</taxon>
        <taxon>Alexandrium</taxon>
    </lineage>
</organism>
<feature type="transmembrane region" description="Helical" evidence="1">
    <location>
        <begin position="242"/>
        <end position="263"/>
    </location>
</feature>
<protein>
    <recommendedName>
        <fullName evidence="2">Fatty acid desaturase domain-containing protein</fullName>
    </recommendedName>
</protein>
<dbReference type="Pfam" id="PF00487">
    <property type="entry name" value="FA_desaturase"/>
    <property type="match status" value="1"/>
</dbReference>
<feature type="domain" description="Fatty acid desaturase" evidence="2">
    <location>
        <begin position="88"/>
        <end position="366"/>
    </location>
</feature>
<feature type="transmembrane region" description="Helical" evidence="1">
    <location>
        <begin position="270"/>
        <end position="293"/>
    </location>
</feature>
<feature type="transmembrane region" description="Helical" evidence="1">
    <location>
        <begin position="49"/>
        <end position="71"/>
    </location>
</feature>
<evidence type="ECO:0000256" key="1">
    <source>
        <dbReference type="SAM" id="Phobius"/>
    </source>
</evidence>
<evidence type="ECO:0000313" key="3">
    <source>
        <dbReference type="EMBL" id="CAD9190291.1"/>
    </source>
</evidence>
<dbReference type="GO" id="GO:0006629">
    <property type="term" value="P:lipid metabolic process"/>
    <property type="evidence" value="ECO:0007669"/>
    <property type="project" value="InterPro"/>
</dbReference>
<feature type="transmembrane region" description="Helical" evidence="1">
    <location>
        <begin position="86"/>
        <end position="106"/>
    </location>
</feature>
<gene>
    <name evidence="3" type="ORF">ACAT0790_LOCUS67065</name>
</gene>
<feature type="transmembrane region" description="Helical" evidence="1">
    <location>
        <begin position="118"/>
        <end position="140"/>
    </location>
</feature>
<keyword evidence="1" id="KW-0472">Membrane</keyword>
<dbReference type="CDD" id="cd03507">
    <property type="entry name" value="Delta12-FADS-like"/>
    <property type="match status" value="1"/>
</dbReference>
<dbReference type="InterPro" id="IPR012171">
    <property type="entry name" value="Fatty_acid_desaturase"/>
</dbReference>
<reference evidence="3" key="1">
    <citation type="submission" date="2021-01" db="EMBL/GenBank/DDBJ databases">
        <authorList>
            <person name="Corre E."/>
            <person name="Pelletier E."/>
            <person name="Niang G."/>
            <person name="Scheremetjew M."/>
            <person name="Finn R."/>
            <person name="Kale V."/>
            <person name="Holt S."/>
            <person name="Cochrane G."/>
            <person name="Meng A."/>
            <person name="Brown T."/>
            <person name="Cohen L."/>
        </authorList>
    </citation>
    <scope>NUCLEOTIDE SEQUENCE</scope>
    <source>
        <strain evidence="3">OF101</strain>
    </source>
</reference>
<keyword evidence="1" id="KW-0812">Transmembrane</keyword>
<dbReference type="AlphaFoldDB" id="A0A7S1SBU5"/>
<dbReference type="PANTHER" id="PTHR32100">
    <property type="entry name" value="OMEGA-6 FATTY ACID DESATURASE, CHLOROPLASTIC"/>
    <property type="match status" value="1"/>
</dbReference>
<accession>A0A7S1SBU5</accession>
<proteinExistence type="predicted"/>